<accession>A0A177N418</accession>
<proteinExistence type="predicted"/>
<dbReference type="Pfam" id="PF07027">
    <property type="entry name" value="DUF1318"/>
    <property type="match status" value="1"/>
</dbReference>
<sequence length="113" mass="12117">MKSKHNVLILVSLFISFWLTALPASAADLAQVKAAGLVGEQMNGYLGLVNPNAAGDVKALVNSINAQRQAEYQRIATKNGVPVDEVARLTAQKVIGQTPSGQYVQTPSGWQRR</sequence>
<dbReference type="EMBL" id="LUUI01000127">
    <property type="protein sequence ID" value="OAI12716.1"/>
    <property type="molecule type" value="Genomic_DNA"/>
</dbReference>
<dbReference type="PIRSF" id="PIRSF025560">
    <property type="entry name" value="UCP025560"/>
    <property type="match status" value="1"/>
</dbReference>
<evidence type="ECO:0000313" key="3">
    <source>
        <dbReference type="Proteomes" id="UP000078476"/>
    </source>
</evidence>
<dbReference type="RefSeq" id="WP_066985197.1">
    <property type="nucleotide sequence ID" value="NZ_LUUI01000127.1"/>
</dbReference>
<protein>
    <recommendedName>
        <fullName evidence="4">DUF1318 domain-containing protein</fullName>
    </recommendedName>
</protein>
<comment type="caution">
    <text evidence="2">The sequence shown here is derived from an EMBL/GenBank/DDBJ whole genome shotgun (WGS) entry which is preliminary data.</text>
</comment>
<feature type="signal peptide" evidence="1">
    <location>
        <begin position="1"/>
        <end position="26"/>
    </location>
</feature>
<evidence type="ECO:0008006" key="4">
    <source>
        <dbReference type="Google" id="ProtNLM"/>
    </source>
</evidence>
<dbReference type="InterPro" id="IPR008309">
    <property type="entry name" value="YdbL"/>
</dbReference>
<organism evidence="2 3">
    <name type="scientific">Methylomonas lenta</name>
    <dbReference type="NCBI Taxonomy" id="980561"/>
    <lineage>
        <taxon>Bacteria</taxon>
        <taxon>Pseudomonadati</taxon>
        <taxon>Pseudomonadota</taxon>
        <taxon>Gammaproteobacteria</taxon>
        <taxon>Methylococcales</taxon>
        <taxon>Methylococcaceae</taxon>
        <taxon>Methylomonas</taxon>
    </lineage>
</organism>
<keyword evidence="3" id="KW-1185">Reference proteome</keyword>
<evidence type="ECO:0000313" key="2">
    <source>
        <dbReference type="EMBL" id="OAI12716.1"/>
    </source>
</evidence>
<dbReference type="STRING" id="980561.A1359_13615"/>
<gene>
    <name evidence="2" type="ORF">A1359_13615</name>
</gene>
<name>A0A177N418_9GAMM</name>
<keyword evidence="1" id="KW-0732">Signal</keyword>
<evidence type="ECO:0000256" key="1">
    <source>
        <dbReference type="SAM" id="SignalP"/>
    </source>
</evidence>
<feature type="chain" id="PRO_5008068758" description="DUF1318 domain-containing protein" evidence="1">
    <location>
        <begin position="27"/>
        <end position="113"/>
    </location>
</feature>
<reference evidence="2 3" key="1">
    <citation type="submission" date="2016-03" db="EMBL/GenBank/DDBJ databases">
        <authorList>
            <person name="Ploux O."/>
        </authorList>
    </citation>
    <scope>NUCLEOTIDE SEQUENCE [LARGE SCALE GENOMIC DNA]</scope>
    <source>
        <strain evidence="2 3">R-45370</strain>
    </source>
</reference>
<dbReference type="OrthoDB" id="9798130at2"/>
<dbReference type="Proteomes" id="UP000078476">
    <property type="component" value="Unassembled WGS sequence"/>
</dbReference>
<dbReference type="AlphaFoldDB" id="A0A177N418"/>